<evidence type="ECO:0000313" key="3">
    <source>
        <dbReference type="EMBL" id="WZK91401.1"/>
    </source>
</evidence>
<evidence type="ECO:0000256" key="1">
    <source>
        <dbReference type="SAM" id="MobiDB-lite"/>
    </source>
</evidence>
<evidence type="ECO:0000256" key="2">
    <source>
        <dbReference type="SAM" id="SignalP"/>
    </source>
</evidence>
<feature type="region of interest" description="Disordered" evidence="1">
    <location>
        <begin position="41"/>
        <end position="97"/>
    </location>
</feature>
<gene>
    <name evidence="3" type="ORF">QEZ52_21925</name>
</gene>
<proteinExistence type="predicted"/>
<accession>A0ABZ2Y3C9</accession>
<feature type="chain" id="PRO_5046685356" evidence="2">
    <location>
        <begin position="25"/>
        <end position="97"/>
    </location>
</feature>
<feature type="compositionally biased region" description="Basic and acidic residues" evidence="1">
    <location>
        <begin position="80"/>
        <end position="97"/>
    </location>
</feature>
<sequence length="97" mass="11090">MFYTFAKATAFAATALTLATASFADTGTTAQTNAQFESYELAQTVGMDRRQDRRTDRRDDRQDRRFDRQDCRQDNGLVGNDKRNCKQGERQQRNANG</sequence>
<dbReference type="RefSeq" id="WP_343211626.1">
    <property type="nucleotide sequence ID" value="NZ_CP123586.1"/>
</dbReference>
<organism evidence="3 4">
    <name type="scientific">Aliisedimentitalea scapharcae</name>
    <dbReference type="NCBI Taxonomy" id="1524259"/>
    <lineage>
        <taxon>Bacteria</taxon>
        <taxon>Pseudomonadati</taxon>
        <taxon>Pseudomonadota</taxon>
        <taxon>Alphaproteobacteria</taxon>
        <taxon>Rhodobacterales</taxon>
        <taxon>Roseobacteraceae</taxon>
        <taxon>Aliisedimentitalea</taxon>
    </lineage>
</organism>
<keyword evidence="2" id="KW-0732">Signal</keyword>
<evidence type="ECO:0000313" key="4">
    <source>
        <dbReference type="Proteomes" id="UP001623232"/>
    </source>
</evidence>
<feature type="signal peptide" evidence="2">
    <location>
        <begin position="1"/>
        <end position="24"/>
    </location>
</feature>
<protein>
    <submittedName>
        <fullName evidence="3">Uncharacterized protein</fullName>
    </submittedName>
</protein>
<dbReference type="EMBL" id="CP123586">
    <property type="protein sequence ID" value="WZK91401.1"/>
    <property type="molecule type" value="Genomic_DNA"/>
</dbReference>
<keyword evidence="3" id="KW-0614">Plasmid</keyword>
<keyword evidence="4" id="KW-1185">Reference proteome</keyword>
<reference evidence="3 4" key="1">
    <citation type="submission" date="2023-04" db="EMBL/GenBank/DDBJ databases">
        <title>Complete genome sequence of Alisedimentitalea scapharcae.</title>
        <authorList>
            <person name="Rong J.-C."/>
            <person name="Yi M.-L."/>
            <person name="Zhao Q."/>
        </authorList>
    </citation>
    <scope>NUCLEOTIDE SEQUENCE [LARGE SCALE GENOMIC DNA]</scope>
    <source>
        <strain evidence="3 4">KCTC 42119</strain>
        <plasmid evidence="3 4">unnamed2</plasmid>
    </source>
</reference>
<feature type="compositionally biased region" description="Basic and acidic residues" evidence="1">
    <location>
        <begin position="47"/>
        <end position="73"/>
    </location>
</feature>
<name>A0ABZ2Y3C9_9RHOB</name>
<dbReference type="Proteomes" id="UP001623232">
    <property type="component" value="Plasmid unnamed2"/>
</dbReference>
<geneLocation type="plasmid" evidence="3 4">
    <name>unnamed2</name>
</geneLocation>